<dbReference type="EMBL" id="JBHUPD010000002">
    <property type="protein sequence ID" value="MFD2872859.1"/>
    <property type="molecule type" value="Genomic_DNA"/>
</dbReference>
<accession>A0ABW5YCG0</accession>
<evidence type="ECO:0000313" key="2">
    <source>
        <dbReference type="EMBL" id="MFD2872859.1"/>
    </source>
</evidence>
<dbReference type="RefSeq" id="WP_377185001.1">
    <property type="nucleotide sequence ID" value="NZ_JBHUPD010000002.1"/>
</dbReference>
<name>A0ABW5YCG0_9SPHI</name>
<feature type="transmembrane region" description="Helical" evidence="1">
    <location>
        <begin position="7"/>
        <end position="27"/>
    </location>
</feature>
<organism evidence="2 3">
    <name type="scientific">Mucilaginibacter ximonensis</name>
    <dbReference type="NCBI Taxonomy" id="538021"/>
    <lineage>
        <taxon>Bacteria</taxon>
        <taxon>Pseudomonadati</taxon>
        <taxon>Bacteroidota</taxon>
        <taxon>Sphingobacteriia</taxon>
        <taxon>Sphingobacteriales</taxon>
        <taxon>Sphingobacteriaceae</taxon>
        <taxon>Mucilaginibacter</taxon>
    </lineage>
</organism>
<comment type="caution">
    <text evidence="2">The sequence shown here is derived from an EMBL/GenBank/DDBJ whole genome shotgun (WGS) entry which is preliminary data.</text>
</comment>
<keyword evidence="3" id="KW-1185">Reference proteome</keyword>
<sequence length="65" mass="7310">MKKRISFDPAWVILSLVVITLITMNFMDDEHTRNILAATVLTVCLLSIAISIMRSFGGEVQNEEL</sequence>
<keyword evidence="1" id="KW-0812">Transmembrane</keyword>
<proteinExistence type="predicted"/>
<evidence type="ECO:0000313" key="3">
    <source>
        <dbReference type="Proteomes" id="UP001597557"/>
    </source>
</evidence>
<keyword evidence="1" id="KW-1133">Transmembrane helix</keyword>
<feature type="transmembrane region" description="Helical" evidence="1">
    <location>
        <begin position="33"/>
        <end position="53"/>
    </location>
</feature>
<protein>
    <submittedName>
        <fullName evidence="2">Uncharacterized protein</fullName>
    </submittedName>
</protein>
<keyword evidence="1" id="KW-0472">Membrane</keyword>
<gene>
    <name evidence="2" type="ORF">ACFS5N_10300</name>
</gene>
<dbReference type="Proteomes" id="UP001597557">
    <property type="component" value="Unassembled WGS sequence"/>
</dbReference>
<reference evidence="3" key="1">
    <citation type="journal article" date="2019" name="Int. J. Syst. Evol. Microbiol.">
        <title>The Global Catalogue of Microorganisms (GCM) 10K type strain sequencing project: providing services to taxonomists for standard genome sequencing and annotation.</title>
        <authorList>
            <consortium name="The Broad Institute Genomics Platform"/>
            <consortium name="The Broad Institute Genome Sequencing Center for Infectious Disease"/>
            <person name="Wu L."/>
            <person name="Ma J."/>
        </authorList>
    </citation>
    <scope>NUCLEOTIDE SEQUENCE [LARGE SCALE GENOMIC DNA]</scope>
    <source>
        <strain evidence="3">KCTC 22437</strain>
    </source>
</reference>
<evidence type="ECO:0000256" key="1">
    <source>
        <dbReference type="SAM" id="Phobius"/>
    </source>
</evidence>